<dbReference type="InterPro" id="IPR001647">
    <property type="entry name" value="HTH_TetR"/>
</dbReference>
<keyword evidence="1" id="KW-0805">Transcription regulation</keyword>
<accession>A0A6F8ZFQ3</accession>
<protein>
    <submittedName>
        <fullName evidence="7">TetR/AcrR family transcriptional regulator</fullName>
    </submittedName>
</protein>
<dbReference type="InterPro" id="IPR009057">
    <property type="entry name" value="Homeodomain-like_sf"/>
</dbReference>
<dbReference type="SUPFAM" id="SSF46689">
    <property type="entry name" value="Homeodomain-like"/>
    <property type="match status" value="1"/>
</dbReference>
<dbReference type="Pfam" id="PF00440">
    <property type="entry name" value="TetR_N"/>
    <property type="match status" value="1"/>
</dbReference>
<keyword evidence="3" id="KW-0804">Transcription</keyword>
<reference evidence="7 8" key="1">
    <citation type="submission" date="2020-02" db="EMBL/GenBank/DDBJ databases">
        <authorList>
            <person name="Hogendoorn C."/>
        </authorList>
    </citation>
    <scope>NUCLEOTIDE SEQUENCE [LARGE SCALE GENOMIC DNA]</scope>
    <source>
        <strain evidence="7">R501</strain>
    </source>
</reference>
<dbReference type="PANTHER" id="PTHR30055:SF234">
    <property type="entry name" value="HTH-TYPE TRANSCRIPTIONAL REGULATOR BETI"/>
    <property type="match status" value="1"/>
</dbReference>
<feature type="domain" description="Tetracyclin repressor-like C-terminal" evidence="6">
    <location>
        <begin position="102"/>
        <end position="192"/>
    </location>
</feature>
<gene>
    <name evidence="7" type="ORF">R50_0786</name>
</gene>
<keyword evidence="2" id="KW-0238">DNA-binding</keyword>
<dbReference type="Pfam" id="PF16859">
    <property type="entry name" value="TetR_C_11"/>
    <property type="match status" value="1"/>
</dbReference>
<sequence length="219" mass="24383">MVGESAGGSPGKRAVRGPAEDEKPAVRDRILAGARQMFARKGFRASVKDIAQAAGLVAPSLIFWYFEDKESLLLEATTTMSPLHQVTRVLDEAGEADVLTMLARVADRYLEVYQDSLNRRILLQLVGSAPQQPRVQGLLRRQLTEATVGRMAELMRRGQAEGSVRRDLEPEWLAQSFLGVLYALVTRWEVDEGLPWDAPAIRRQLLELVQGPGFRPQHP</sequence>
<organism evidence="7 8">
    <name type="scientific">Candidatus Hydrogenisulfobacillus filiaventi</name>
    <dbReference type="NCBI Taxonomy" id="2707344"/>
    <lineage>
        <taxon>Bacteria</taxon>
        <taxon>Bacillati</taxon>
        <taxon>Bacillota</taxon>
        <taxon>Clostridia</taxon>
        <taxon>Eubacteriales</taxon>
        <taxon>Clostridiales Family XVII. Incertae Sedis</taxon>
        <taxon>Candidatus Hydrogenisulfobacillus</taxon>
    </lineage>
</organism>
<evidence type="ECO:0000256" key="4">
    <source>
        <dbReference type="SAM" id="MobiDB-lite"/>
    </source>
</evidence>
<evidence type="ECO:0000256" key="2">
    <source>
        <dbReference type="ARBA" id="ARBA00023125"/>
    </source>
</evidence>
<name>A0A6F8ZFQ3_9FIRM</name>
<dbReference type="GO" id="GO:0000976">
    <property type="term" value="F:transcription cis-regulatory region binding"/>
    <property type="evidence" value="ECO:0007669"/>
    <property type="project" value="TreeGrafter"/>
</dbReference>
<dbReference type="InterPro" id="IPR050109">
    <property type="entry name" value="HTH-type_TetR-like_transc_reg"/>
</dbReference>
<proteinExistence type="predicted"/>
<feature type="compositionally biased region" description="Gly residues" evidence="4">
    <location>
        <begin position="1"/>
        <end position="10"/>
    </location>
</feature>
<evidence type="ECO:0000259" key="5">
    <source>
        <dbReference type="Pfam" id="PF00440"/>
    </source>
</evidence>
<dbReference type="Gene3D" id="1.10.357.10">
    <property type="entry name" value="Tetracycline Repressor, domain 2"/>
    <property type="match status" value="1"/>
</dbReference>
<dbReference type="Proteomes" id="UP000503399">
    <property type="component" value="Chromosome"/>
</dbReference>
<dbReference type="Gene3D" id="1.10.10.60">
    <property type="entry name" value="Homeodomain-like"/>
    <property type="match status" value="1"/>
</dbReference>
<evidence type="ECO:0000256" key="1">
    <source>
        <dbReference type="ARBA" id="ARBA00023015"/>
    </source>
</evidence>
<dbReference type="GO" id="GO:0003700">
    <property type="term" value="F:DNA-binding transcription factor activity"/>
    <property type="evidence" value="ECO:0007669"/>
    <property type="project" value="TreeGrafter"/>
</dbReference>
<dbReference type="KEGG" id="hfv:R50_0786"/>
<dbReference type="SUPFAM" id="SSF48498">
    <property type="entry name" value="Tetracyclin repressor-like, C-terminal domain"/>
    <property type="match status" value="1"/>
</dbReference>
<dbReference type="AlphaFoldDB" id="A0A6F8ZFQ3"/>
<feature type="region of interest" description="Disordered" evidence="4">
    <location>
        <begin position="1"/>
        <end position="24"/>
    </location>
</feature>
<evidence type="ECO:0000313" key="8">
    <source>
        <dbReference type="Proteomes" id="UP000503399"/>
    </source>
</evidence>
<evidence type="ECO:0000256" key="3">
    <source>
        <dbReference type="ARBA" id="ARBA00023163"/>
    </source>
</evidence>
<evidence type="ECO:0000313" key="7">
    <source>
        <dbReference type="EMBL" id="CAB1128292.1"/>
    </source>
</evidence>
<dbReference type="InterPro" id="IPR036271">
    <property type="entry name" value="Tet_transcr_reg_TetR-rel_C_sf"/>
</dbReference>
<dbReference type="PANTHER" id="PTHR30055">
    <property type="entry name" value="HTH-TYPE TRANSCRIPTIONAL REGULATOR RUTR"/>
    <property type="match status" value="1"/>
</dbReference>
<dbReference type="InterPro" id="IPR011075">
    <property type="entry name" value="TetR_C"/>
</dbReference>
<dbReference type="EMBL" id="LR778114">
    <property type="protein sequence ID" value="CAB1128292.1"/>
    <property type="molecule type" value="Genomic_DNA"/>
</dbReference>
<evidence type="ECO:0000259" key="6">
    <source>
        <dbReference type="Pfam" id="PF16859"/>
    </source>
</evidence>
<keyword evidence="8" id="KW-1185">Reference proteome</keyword>
<feature type="domain" description="HTH tetR-type" evidence="5">
    <location>
        <begin position="30"/>
        <end position="76"/>
    </location>
</feature>